<dbReference type="PANTHER" id="PTHR32039">
    <property type="entry name" value="MAGNESIUM-CHELATASE SUBUNIT CHLI"/>
    <property type="match status" value="1"/>
</dbReference>
<dbReference type="InterPro" id="IPR003593">
    <property type="entry name" value="AAA+_ATPase"/>
</dbReference>
<comment type="caution">
    <text evidence="6">The sequence shown here is derived from an EMBL/GenBank/DDBJ whole genome shotgun (WGS) entry which is preliminary data.</text>
</comment>
<evidence type="ECO:0000256" key="2">
    <source>
        <dbReference type="ARBA" id="ARBA00022741"/>
    </source>
</evidence>
<evidence type="ECO:0000256" key="4">
    <source>
        <dbReference type="SAM" id="MobiDB-lite"/>
    </source>
</evidence>
<comment type="similarity">
    <text evidence="1">Belongs to the Mg-chelatase subunits D/I family. ComM subfamily.</text>
</comment>
<dbReference type="AlphaFoldDB" id="A0A1G2HEP9"/>
<dbReference type="Pfam" id="PF01078">
    <property type="entry name" value="Mg_chelatase"/>
    <property type="match status" value="1"/>
</dbReference>
<reference evidence="6 7" key="1">
    <citation type="journal article" date="2016" name="Nat. Commun.">
        <title>Thousands of microbial genomes shed light on interconnected biogeochemical processes in an aquifer system.</title>
        <authorList>
            <person name="Anantharaman K."/>
            <person name="Brown C.T."/>
            <person name="Hug L.A."/>
            <person name="Sharon I."/>
            <person name="Castelle C.J."/>
            <person name="Probst A.J."/>
            <person name="Thomas B.C."/>
            <person name="Singh A."/>
            <person name="Wilkins M.J."/>
            <person name="Karaoz U."/>
            <person name="Brodie E.L."/>
            <person name="Williams K.H."/>
            <person name="Hubbard S.S."/>
            <person name="Banfield J.F."/>
        </authorList>
    </citation>
    <scope>NUCLEOTIDE SEQUENCE [LARGE SCALE GENOMIC DNA]</scope>
</reference>
<evidence type="ECO:0000256" key="1">
    <source>
        <dbReference type="ARBA" id="ARBA00006354"/>
    </source>
</evidence>
<dbReference type="InterPro" id="IPR027417">
    <property type="entry name" value="P-loop_NTPase"/>
</dbReference>
<dbReference type="InterPro" id="IPR025158">
    <property type="entry name" value="Mg_chelat-rel_C"/>
</dbReference>
<organism evidence="6 7">
    <name type="scientific">Candidatus Spechtbacteria bacterium RIFCSPLOWO2_01_FULL_43_12</name>
    <dbReference type="NCBI Taxonomy" id="1802162"/>
    <lineage>
        <taxon>Bacteria</taxon>
        <taxon>Candidatus Spechtiibacteriota</taxon>
    </lineage>
</organism>
<proteinExistence type="inferred from homology"/>
<gene>
    <name evidence="6" type="ORF">A2919_00460</name>
</gene>
<dbReference type="GO" id="GO:0003677">
    <property type="term" value="F:DNA binding"/>
    <property type="evidence" value="ECO:0007669"/>
    <property type="project" value="InterPro"/>
</dbReference>
<dbReference type="Pfam" id="PF13335">
    <property type="entry name" value="Mg_chelatase_C"/>
    <property type="match status" value="1"/>
</dbReference>
<dbReference type="Proteomes" id="UP000178835">
    <property type="component" value="Unassembled WGS sequence"/>
</dbReference>
<dbReference type="InterPro" id="IPR045006">
    <property type="entry name" value="CHLI-like"/>
</dbReference>
<accession>A0A1G2HEP9</accession>
<dbReference type="InterPro" id="IPR000523">
    <property type="entry name" value="Mg_chelatse_chII-like_cat_dom"/>
</dbReference>
<dbReference type="InterPro" id="IPR001208">
    <property type="entry name" value="MCM_dom"/>
</dbReference>
<evidence type="ECO:0000313" key="6">
    <source>
        <dbReference type="EMBL" id="OGZ60962.1"/>
    </source>
</evidence>
<dbReference type="EMBL" id="MHOH01000009">
    <property type="protein sequence ID" value="OGZ60962.1"/>
    <property type="molecule type" value="Genomic_DNA"/>
</dbReference>
<evidence type="ECO:0000313" key="7">
    <source>
        <dbReference type="Proteomes" id="UP000178835"/>
    </source>
</evidence>
<dbReference type="PRINTS" id="PR01657">
    <property type="entry name" value="MCMFAMILY"/>
</dbReference>
<evidence type="ECO:0000256" key="3">
    <source>
        <dbReference type="ARBA" id="ARBA00022840"/>
    </source>
</evidence>
<dbReference type="Pfam" id="PF13541">
    <property type="entry name" value="ChlI"/>
    <property type="match status" value="1"/>
</dbReference>
<dbReference type="NCBIfam" id="TIGR00368">
    <property type="entry name" value="YifB family Mg chelatase-like AAA ATPase"/>
    <property type="match status" value="1"/>
</dbReference>
<sequence length="511" mass="56473">MPSKLYSATKQGMQTHTVQIETDVTSGLHAFSIVGLPDKAVEESRERISGALKNSKFKSPRHHAKRVVVNLAPADVKKEGGIYDLPMALGFLLDSKQIKPKIDLAKILIFGELGLDGNIKPIKGVVLYAIHAKENGFKEIIVPRENANEAKLIRGIKVSAPANIKEIVDYIENRQEVPDAKVVENKISPDYKDNDLSLIKGQESAKKAMEIAAAGGHNLLMTGPPGSGKTLLARSSVSILPEMSYAESLEVTKIESVCGTLPKYNPLITQRPFRSPHHSSSESAIIGGSGNLQPGEITRAHRGILFMDEFPEFHRDVLESLRQPVEEGSVMVARAKGTVEYPAQFMLIAAANPCPCGYFEDESRECQCTTASIIKYQRKLSGPIADRIDLHVRVPRQNYKKISSDGSEESSQDIRKRVQAARDIQKDRFGGDDIFSNSEMKIRHIKKYAKLSPELSELLGKAIEKYKLSARAYHSTLKVARTIADLSSSPDIKWEHLALALQYAKRENTVL</sequence>
<dbReference type="InterPro" id="IPR020568">
    <property type="entry name" value="Ribosomal_Su5_D2-typ_SF"/>
</dbReference>
<keyword evidence="3" id="KW-0067">ATP-binding</keyword>
<feature type="domain" description="AAA+ ATPase" evidence="5">
    <location>
        <begin position="215"/>
        <end position="398"/>
    </location>
</feature>
<dbReference type="InterPro" id="IPR004482">
    <property type="entry name" value="Mg_chelat-rel"/>
</dbReference>
<evidence type="ECO:0000259" key="5">
    <source>
        <dbReference type="SMART" id="SM00382"/>
    </source>
</evidence>
<dbReference type="GO" id="GO:0005524">
    <property type="term" value="F:ATP binding"/>
    <property type="evidence" value="ECO:0007669"/>
    <property type="project" value="UniProtKB-KW"/>
</dbReference>
<dbReference type="SUPFAM" id="SSF54211">
    <property type="entry name" value="Ribosomal protein S5 domain 2-like"/>
    <property type="match status" value="1"/>
</dbReference>
<feature type="region of interest" description="Disordered" evidence="4">
    <location>
        <begin position="273"/>
        <end position="294"/>
    </location>
</feature>
<protein>
    <submittedName>
        <fullName evidence="6">Magnesium chelatase</fullName>
    </submittedName>
</protein>
<dbReference type="SMART" id="SM00382">
    <property type="entry name" value="AAA"/>
    <property type="match status" value="1"/>
</dbReference>
<dbReference type="SUPFAM" id="SSF52540">
    <property type="entry name" value="P-loop containing nucleoside triphosphate hydrolases"/>
    <property type="match status" value="1"/>
</dbReference>
<dbReference type="Gene3D" id="3.30.230.10">
    <property type="match status" value="1"/>
</dbReference>
<dbReference type="InterPro" id="IPR014721">
    <property type="entry name" value="Ribsml_uS5_D2-typ_fold_subgr"/>
</dbReference>
<dbReference type="Gene3D" id="3.40.50.300">
    <property type="entry name" value="P-loop containing nucleotide triphosphate hydrolases"/>
    <property type="match status" value="1"/>
</dbReference>
<keyword evidence="2" id="KW-0547">Nucleotide-binding</keyword>
<name>A0A1G2HEP9_9BACT</name>
<dbReference type="PANTHER" id="PTHR32039:SF7">
    <property type="entry name" value="COMPETENCE PROTEIN COMM"/>
    <property type="match status" value="1"/>
</dbReference>